<evidence type="ECO:0000256" key="8">
    <source>
        <dbReference type="ARBA" id="ARBA00023180"/>
    </source>
</evidence>
<dbReference type="GO" id="GO:0005615">
    <property type="term" value="C:extracellular space"/>
    <property type="evidence" value="ECO:0007669"/>
    <property type="project" value="UniProtKB-KW"/>
</dbReference>
<dbReference type="PANTHER" id="PTHR11691:SF60">
    <property type="entry name" value="INTERFERON ALPHA-5"/>
    <property type="match status" value="1"/>
</dbReference>
<dbReference type="SMART" id="SM00076">
    <property type="entry name" value="IFabd"/>
    <property type="match status" value="1"/>
</dbReference>
<keyword evidence="3 10" id="KW-0202">Cytokine</keyword>
<dbReference type="GO" id="GO:0005125">
    <property type="term" value="F:cytokine activity"/>
    <property type="evidence" value="ECO:0007669"/>
    <property type="project" value="UniProtKB-KW"/>
</dbReference>
<dbReference type="EMBL" id="LR761202">
    <property type="protein sequence ID" value="CAB0000430.1"/>
    <property type="molecule type" value="Genomic_DNA"/>
</dbReference>
<dbReference type="CDD" id="cd00095">
    <property type="entry name" value="IFab"/>
    <property type="match status" value="1"/>
</dbReference>
<dbReference type="SUPFAM" id="SSF47266">
    <property type="entry name" value="4-helical cytokines"/>
    <property type="match status" value="1"/>
</dbReference>
<evidence type="ECO:0000256" key="7">
    <source>
        <dbReference type="ARBA" id="ARBA00023157"/>
    </source>
</evidence>
<evidence type="ECO:0000256" key="4">
    <source>
        <dbReference type="ARBA" id="ARBA00022525"/>
    </source>
</evidence>
<keyword evidence="4" id="KW-0964">Secreted</keyword>
<evidence type="ECO:0000256" key="9">
    <source>
        <dbReference type="ARBA" id="ARBA00037609"/>
    </source>
</evidence>
<dbReference type="GO" id="GO:0051607">
    <property type="term" value="P:defense response to virus"/>
    <property type="evidence" value="ECO:0007669"/>
    <property type="project" value="UniProtKB-KW"/>
</dbReference>
<keyword evidence="8" id="KW-0325">Glycoprotein</keyword>
<dbReference type="PANTHER" id="PTHR11691">
    <property type="entry name" value="TYPE I INTERFERON"/>
    <property type="match status" value="1"/>
</dbReference>
<dbReference type="InterPro" id="IPR009079">
    <property type="entry name" value="4_helix_cytokine-like_core"/>
</dbReference>
<protein>
    <submittedName>
        <fullName evidence="11">Interferon 1AK5</fullName>
    </submittedName>
</protein>
<comment type="similarity">
    <text evidence="2 10">Belongs to the alpha/beta interferon family.</text>
</comment>
<reference evidence="11" key="1">
    <citation type="journal article" date="2020" name="Genomics">
        <title>Comparative genomic analysis of eutherian interferon genes.</title>
        <authorList>
            <person name="Premzl M."/>
        </authorList>
    </citation>
    <scope>NUCLEOTIDE SEQUENCE</scope>
</reference>
<gene>
    <name evidence="11" type="primary">IF1AK5</name>
</gene>
<organism evidence="11">
    <name type="scientific">Canis lupus familiaris</name>
    <name type="common">Dog</name>
    <name type="synonym">Canis familiaris</name>
    <dbReference type="NCBI Taxonomy" id="9615"/>
    <lineage>
        <taxon>Eukaryota</taxon>
        <taxon>Metazoa</taxon>
        <taxon>Chordata</taxon>
        <taxon>Craniata</taxon>
        <taxon>Vertebrata</taxon>
        <taxon>Euteleostomi</taxon>
        <taxon>Mammalia</taxon>
        <taxon>Eutheria</taxon>
        <taxon>Laurasiatheria</taxon>
        <taxon>Carnivora</taxon>
        <taxon>Caniformia</taxon>
        <taxon>Canidae</taxon>
        <taxon>Canis</taxon>
    </lineage>
</organism>
<dbReference type="PROSITE" id="PS00252">
    <property type="entry name" value="INTERFERON_A_B_D"/>
    <property type="match status" value="1"/>
</dbReference>
<dbReference type="GO" id="GO:0005126">
    <property type="term" value="F:cytokine receptor binding"/>
    <property type="evidence" value="ECO:0007669"/>
    <property type="project" value="InterPro"/>
</dbReference>
<dbReference type="InterPro" id="IPR000471">
    <property type="entry name" value="Interferon_alpha/beta/delta"/>
</dbReference>
<proteinExistence type="inferred from homology"/>
<dbReference type="Pfam" id="PF00143">
    <property type="entry name" value="Interferon"/>
    <property type="match status" value="1"/>
</dbReference>
<dbReference type="Gene3D" id="1.20.1250.10">
    <property type="match status" value="1"/>
</dbReference>
<dbReference type="AlphaFoldDB" id="A0A7R8C3J3"/>
<evidence type="ECO:0000256" key="1">
    <source>
        <dbReference type="ARBA" id="ARBA00004613"/>
    </source>
</evidence>
<keyword evidence="6 10" id="KW-0051">Antiviral defense</keyword>
<evidence type="ECO:0000256" key="3">
    <source>
        <dbReference type="ARBA" id="ARBA00022514"/>
    </source>
</evidence>
<evidence type="ECO:0000256" key="5">
    <source>
        <dbReference type="ARBA" id="ARBA00022729"/>
    </source>
</evidence>
<evidence type="ECO:0000256" key="6">
    <source>
        <dbReference type="ARBA" id="ARBA00023118"/>
    </source>
</evidence>
<dbReference type="PRINTS" id="PR00266">
    <property type="entry name" value="INTERFERONAB"/>
</dbReference>
<dbReference type="FunFam" id="1.20.1250.10:FF:000001">
    <property type="entry name" value="Interferon alpha"/>
    <property type="match status" value="1"/>
</dbReference>
<comment type="function">
    <text evidence="9">Produced by macrophages, IFN-alpha have antiviral activities. Interferon stimulates the production of two enzymes: a protein kinase and an oligoadenylate synthetase.</text>
</comment>
<evidence type="ECO:0000313" key="11">
    <source>
        <dbReference type="EMBL" id="CAB0000430.1"/>
    </source>
</evidence>
<sequence>MENASVAYLSPTHEGRCSEKLKPRFPHLPSAARPTAPAGSPMALPCSFSVALVLLSCHSLCCLACHLPDTHGLRNWRVLTLLGQMRRLSAGSCDHYTNDFAFPKELFDGQRLQEAQALSVVHVMTQKVFHLFCPDTSSAPWNMTLLEELCSGLSEQLDDLEACPLQEAGLAETPLMHEDSTLRTYFQRISLYLQDRNHSPCAWEMVRAEIGRSFFSSTILQERIRRRKRDPPGSPRK</sequence>
<evidence type="ECO:0000256" key="10">
    <source>
        <dbReference type="RuleBase" id="RU000436"/>
    </source>
</evidence>
<evidence type="ECO:0000256" key="2">
    <source>
        <dbReference type="ARBA" id="ARBA00011033"/>
    </source>
</evidence>
<accession>A0A7R8C3J3</accession>
<name>A0A7R8C3J3_CANLF</name>
<keyword evidence="5" id="KW-0732">Signal</keyword>
<comment type="subcellular location">
    <subcellularLocation>
        <location evidence="1">Secreted</location>
    </subcellularLocation>
</comment>
<keyword evidence="7" id="KW-1015">Disulfide bond</keyword>